<keyword evidence="3" id="KW-0489">Methyltransferase</keyword>
<feature type="domain" description="Ribosomal RNA methyltransferase FtsJ" evidence="7">
    <location>
        <begin position="43"/>
        <end position="310"/>
    </location>
</feature>
<evidence type="ECO:0000313" key="9">
    <source>
        <dbReference type="Proteomes" id="UP000241107"/>
    </source>
</evidence>
<dbReference type="EMBL" id="PYFQ01000001">
    <property type="protein sequence ID" value="PSK41308.1"/>
    <property type="molecule type" value="Genomic_DNA"/>
</dbReference>
<dbReference type="Proteomes" id="UP000241107">
    <property type="component" value="Unassembled WGS sequence"/>
</dbReference>
<dbReference type="RefSeq" id="XP_024716007.1">
    <property type="nucleotide sequence ID" value="XM_024856408.1"/>
</dbReference>
<dbReference type="PANTHER" id="PTHR10920">
    <property type="entry name" value="RIBOSOMAL RNA METHYLTRANSFERASE"/>
    <property type="match status" value="1"/>
</dbReference>
<dbReference type="GO" id="GO:0008650">
    <property type="term" value="F:rRNA (uridine-2'-O-)-methyltransferase activity"/>
    <property type="evidence" value="ECO:0007669"/>
    <property type="project" value="TreeGrafter"/>
</dbReference>
<evidence type="ECO:0000256" key="5">
    <source>
        <dbReference type="ARBA" id="ARBA00022691"/>
    </source>
</evidence>
<organism evidence="8 9">
    <name type="scientific">Candidozyma pseudohaemuli</name>
    <dbReference type="NCBI Taxonomy" id="418784"/>
    <lineage>
        <taxon>Eukaryota</taxon>
        <taxon>Fungi</taxon>
        <taxon>Dikarya</taxon>
        <taxon>Ascomycota</taxon>
        <taxon>Saccharomycotina</taxon>
        <taxon>Pichiomycetes</taxon>
        <taxon>Metschnikowiaceae</taxon>
        <taxon>Candidozyma</taxon>
    </lineage>
</organism>
<dbReference type="SUPFAM" id="SSF53335">
    <property type="entry name" value="S-adenosyl-L-methionine-dependent methyltransferases"/>
    <property type="match status" value="1"/>
</dbReference>
<comment type="similarity">
    <text evidence="1">Belongs to the class I-like SAM-binding methyltransferase superfamily. RNA methyltransferase RlmE family.</text>
</comment>
<dbReference type="OrthoDB" id="20105at2759"/>
<proteinExistence type="inferred from homology"/>
<dbReference type="InterPro" id="IPR002877">
    <property type="entry name" value="RNA_MeTrfase_FtsJ_dom"/>
</dbReference>
<accession>A0A2P7YZC0</accession>
<protein>
    <recommendedName>
        <fullName evidence="6">rRNA methyltransferase 2, mitochondrial</fullName>
    </recommendedName>
</protein>
<evidence type="ECO:0000256" key="4">
    <source>
        <dbReference type="ARBA" id="ARBA00022679"/>
    </source>
</evidence>
<dbReference type="PANTHER" id="PTHR10920:SF18">
    <property type="entry name" value="RRNA METHYLTRANSFERASE 2, MITOCHONDRIAL"/>
    <property type="match status" value="1"/>
</dbReference>
<reference evidence="8 9" key="1">
    <citation type="submission" date="2018-03" db="EMBL/GenBank/DDBJ databases">
        <title>Candida pseudohaemulonii genome assembly and annotation.</title>
        <authorList>
            <person name="Munoz J.F."/>
            <person name="Gade L.G."/>
            <person name="Chow N.A."/>
            <person name="Litvintseva A.P."/>
            <person name="Loparev V.N."/>
            <person name="Cuomo C.A."/>
        </authorList>
    </citation>
    <scope>NUCLEOTIDE SEQUENCE [LARGE SCALE GENOMIC DNA]</scope>
    <source>
        <strain evidence="8 9">B12108</strain>
    </source>
</reference>
<dbReference type="VEuPathDB" id="FungiDB:C7M61_000989"/>
<dbReference type="STRING" id="418784.A0A2P7YZC0"/>
<sequence length="327" mass="37195">MLQCLRWSKPLFYSPATSITRAYASARLTRKEKIEGLNHIARSKLYQLDTRFDIFNEKVTNVVDLGYAPGNWLAYARDALLAAHDIEPEKIYQKCTLVGLDIVVGNHPQGSFTTQGNIFSKLAHRNVTKLLKEHAYRRLAVQNSVLQNTDTKGNGEFTLDSEMAKISEMFLNLDIKDEALESIMSIQDYQANLVTSDMTNPFLQDKGFFNNTTSRPYIRSSTNSALRHHTSDPLKSSIDTADAALLLCCDVLAKGGSFLIRLSRVDLADPELSLFEQRLKRTFAQVNKWNSEGVTESDKLIILELYFVCKHKFEHIADKYEVFDVRR</sequence>
<dbReference type="GO" id="GO:0005739">
    <property type="term" value="C:mitochondrion"/>
    <property type="evidence" value="ECO:0007669"/>
    <property type="project" value="TreeGrafter"/>
</dbReference>
<evidence type="ECO:0000256" key="2">
    <source>
        <dbReference type="ARBA" id="ARBA00022552"/>
    </source>
</evidence>
<evidence type="ECO:0000256" key="6">
    <source>
        <dbReference type="ARBA" id="ARBA00041184"/>
    </source>
</evidence>
<dbReference type="InterPro" id="IPR029063">
    <property type="entry name" value="SAM-dependent_MTases_sf"/>
</dbReference>
<name>A0A2P7YZC0_9ASCO</name>
<keyword evidence="5" id="KW-0949">S-adenosyl-L-methionine</keyword>
<dbReference type="InterPro" id="IPR050082">
    <property type="entry name" value="RNA_methyltr_RlmE"/>
</dbReference>
<keyword evidence="2" id="KW-0698">rRNA processing</keyword>
<dbReference type="AlphaFoldDB" id="A0A2P7YZC0"/>
<evidence type="ECO:0000256" key="1">
    <source>
        <dbReference type="ARBA" id="ARBA00009258"/>
    </source>
</evidence>
<evidence type="ECO:0000259" key="7">
    <source>
        <dbReference type="Pfam" id="PF01728"/>
    </source>
</evidence>
<evidence type="ECO:0000313" key="8">
    <source>
        <dbReference type="EMBL" id="PSK41308.1"/>
    </source>
</evidence>
<keyword evidence="4" id="KW-0808">Transferase</keyword>
<comment type="caution">
    <text evidence="8">The sequence shown here is derived from an EMBL/GenBank/DDBJ whole genome shotgun (WGS) entry which is preliminary data.</text>
</comment>
<evidence type="ECO:0000256" key="3">
    <source>
        <dbReference type="ARBA" id="ARBA00022603"/>
    </source>
</evidence>
<gene>
    <name evidence="8" type="ORF">C7M61_000989</name>
</gene>
<keyword evidence="9" id="KW-1185">Reference proteome</keyword>
<dbReference type="Gene3D" id="3.40.50.150">
    <property type="entry name" value="Vaccinia Virus protein VP39"/>
    <property type="match status" value="1"/>
</dbReference>
<dbReference type="Pfam" id="PF01728">
    <property type="entry name" value="FtsJ"/>
    <property type="match status" value="1"/>
</dbReference>
<dbReference type="GeneID" id="36564380"/>